<dbReference type="AlphaFoldDB" id="A0A202E921"/>
<evidence type="ECO:0000256" key="1">
    <source>
        <dbReference type="ARBA" id="ARBA00010541"/>
    </source>
</evidence>
<evidence type="ECO:0000313" key="6">
    <source>
        <dbReference type="Proteomes" id="UP000196084"/>
    </source>
</evidence>
<dbReference type="GO" id="GO:0004252">
    <property type="term" value="F:serine-type endopeptidase activity"/>
    <property type="evidence" value="ECO:0007669"/>
    <property type="project" value="InterPro"/>
</dbReference>
<comment type="caution">
    <text evidence="5">The sequence shown here is derived from an EMBL/GenBank/DDBJ whole genome shotgun (WGS) entry which is preliminary data.</text>
</comment>
<dbReference type="Pfam" id="PF13180">
    <property type="entry name" value="PDZ_2"/>
    <property type="match status" value="1"/>
</dbReference>
<sequence length="372" mass="38366">MSDHQQAHRSRRRVLCGLGATVVASAFGTSATAATVRTRQDGTDDTDGLNGDADTAGRYADIYEEVIDDVVLVTVGGPEDEGPEGMGSGFVLEDDYVVTNNHVVGDASEVELQFRDEQWTTAEVVGTDAHSDIAVLDPEEVPDAVDGLSFVEETPTIGQEVLALGNPLGFDASITQGIVSGVDRSLPSPTGFSIPAAIQTDASLNPGNSGGPLVTLEGEVVGIVFAGASQTIGFAISAQLADRVVPELIETGEYTHPYMGVGVLPVDPVLADANDLEEARGVLVTEIVPGGPADGVLEAADGGTVTGDTVIPTGGDVIVAIEDEPIPNQDALSASLALETSPGDSIDLEVIRDGERETVDLELEERPAVDGP</sequence>
<dbReference type="Pfam" id="PF13365">
    <property type="entry name" value="Trypsin_2"/>
    <property type="match status" value="1"/>
</dbReference>
<gene>
    <name evidence="5" type="ORF">B2G88_08670</name>
</gene>
<dbReference type="EMBL" id="MWPH01000002">
    <property type="protein sequence ID" value="OVE84470.1"/>
    <property type="molecule type" value="Genomic_DNA"/>
</dbReference>
<keyword evidence="6" id="KW-1185">Reference proteome</keyword>
<dbReference type="GO" id="GO:0006508">
    <property type="term" value="P:proteolysis"/>
    <property type="evidence" value="ECO:0007669"/>
    <property type="project" value="UniProtKB-KW"/>
</dbReference>
<dbReference type="InterPro" id="IPR051201">
    <property type="entry name" value="Chloro_Bact_Ser_Proteases"/>
</dbReference>
<dbReference type="OrthoDB" id="350578at2157"/>
<dbReference type="Gene3D" id="2.40.10.10">
    <property type="entry name" value="Trypsin-like serine proteases"/>
    <property type="match status" value="2"/>
</dbReference>
<protein>
    <submittedName>
        <fullName evidence="5">Serine protease</fullName>
    </submittedName>
</protein>
<dbReference type="PANTHER" id="PTHR43343:SF3">
    <property type="entry name" value="PROTEASE DO-LIKE 8, CHLOROPLASTIC"/>
    <property type="match status" value="1"/>
</dbReference>
<comment type="similarity">
    <text evidence="1">Belongs to the peptidase S1C family.</text>
</comment>
<evidence type="ECO:0000313" key="5">
    <source>
        <dbReference type="EMBL" id="OVE84470.1"/>
    </source>
</evidence>
<dbReference type="InterPro" id="IPR001940">
    <property type="entry name" value="Peptidase_S1C"/>
</dbReference>
<dbReference type="RefSeq" id="WP_087714545.1">
    <property type="nucleotide sequence ID" value="NZ_MWPH01000002.1"/>
</dbReference>
<dbReference type="InterPro" id="IPR043504">
    <property type="entry name" value="Peptidase_S1_PA_chymotrypsin"/>
</dbReference>
<reference evidence="5 6" key="1">
    <citation type="submission" date="2017-02" db="EMBL/GenBank/DDBJ databases">
        <title>Natronthermophilus aegyptiacus gen. nov.,sp. nov., an aerobic, extremely halophilic alkalithermophilic archaeon isolated from the athalassohaline Wadi An Natrun, Egypt.</title>
        <authorList>
            <person name="Zhao B."/>
        </authorList>
    </citation>
    <scope>NUCLEOTIDE SEQUENCE [LARGE SCALE GENOMIC DNA]</scope>
    <source>
        <strain evidence="5 6">CGMCC 1.3597</strain>
    </source>
</reference>
<dbReference type="InterPro" id="IPR001478">
    <property type="entry name" value="PDZ"/>
</dbReference>
<organism evidence="5 6">
    <name type="scientific">Natronolimnobius baerhuensis</name>
    <dbReference type="NCBI Taxonomy" id="253108"/>
    <lineage>
        <taxon>Archaea</taxon>
        <taxon>Methanobacteriati</taxon>
        <taxon>Methanobacteriota</taxon>
        <taxon>Stenosarchaea group</taxon>
        <taxon>Halobacteria</taxon>
        <taxon>Halobacteriales</taxon>
        <taxon>Natrialbaceae</taxon>
        <taxon>Natronolimnobius</taxon>
    </lineage>
</organism>
<dbReference type="PRINTS" id="PR00834">
    <property type="entry name" value="PROTEASES2C"/>
</dbReference>
<evidence type="ECO:0000256" key="3">
    <source>
        <dbReference type="ARBA" id="ARBA00022801"/>
    </source>
</evidence>
<keyword evidence="2 5" id="KW-0645">Protease</keyword>
<dbReference type="Proteomes" id="UP000196084">
    <property type="component" value="Unassembled WGS sequence"/>
</dbReference>
<dbReference type="SUPFAM" id="SSF50156">
    <property type="entry name" value="PDZ domain-like"/>
    <property type="match status" value="1"/>
</dbReference>
<dbReference type="PANTHER" id="PTHR43343">
    <property type="entry name" value="PEPTIDASE S12"/>
    <property type="match status" value="1"/>
</dbReference>
<name>A0A202E921_9EURY</name>
<dbReference type="InterPro" id="IPR006311">
    <property type="entry name" value="TAT_signal"/>
</dbReference>
<dbReference type="Gene3D" id="2.30.42.10">
    <property type="match status" value="1"/>
</dbReference>
<keyword evidence="3" id="KW-0378">Hydrolase</keyword>
<evidence type="ECO:0000256" key="2">
    <source>
        <dbReference type="ARBA" id="ARBA00022670"/>
    </source>
</evidence>
<proteinExistence type="inferred from homology"/>
<dbReference type="InterPro" id="IPR036034">
    <property type="entry name" value="PDZ_sf"/>
</dbReference>
<evidence type="ECO:0000259" key="4">
    <source>
        <dbReference type="Pfam" id="PF13180"/>
    </source>
</evidence>
<dbReference type="SUPFAM" id="SSF50494">
    <property type="entry name" value="Trypsin-like serine proteases"/>
    <property type="match status" value="1"/>
</dbReference>
<dbReference type="InterPro" id="IPR009003">
    <property type="entry name" value="Peptidase_S1_PA"/>
</dbReference>
<feature type="domain" description="PDZ" evidence="4">
    <location>
        <begin position="257"/>
        <end position="363"/>
    </location>
</feature>
<dbReference type="PROSITE" id="PS51318">
    <property type="entry name" value="TAT"/>
    <property type="match status" value="1"/>
</dbReference>
<accession>A0A202E921</accession>